<evidence type="ECO:0000256" key="1">
    <source>
        <dbReference type="SAM" id="MobiDB-lite"/>
    </source>
</evidence>
<dbReference type="InterPro" id="IPR028241">
    <property type="entry name" value="RAVE2/Rogdi"/>
</dbReference>
<protein>
    <submittedName>
        <fullName evidence="2">Uncharacterized protein</fullName>
    </submittedName>
</protein>
<dbReference type="PANTHER" id="PTHR13618:SF1">
    <property type="entry name" value="PROTEIN ROGDI HOMOLOG"/>
    <property type="match status" value="1"/>
</dbReference>
<name>G3AUQ3_SPAPN</name>
<reference evidence="2 3" key="1">
    <citation type="journal article" date="2011" name="Proc. Natl. Acad. Sci. U.S.A.">
        <title>Comparative genomics of xylose-fermenting fungi for enhanced biofuel production.</title>
        <authorList>
            <person name="Wohlbach D.J."/>
            <person name="Kuo A."/>
            <person name="Sato T.K."/>
            <person name="Potts K.M."/>
            <person name="Salamov A.A."/>
            <person name="LaButti K.M."/>
            <person name="Sun H."/>
            <person name="Clum A."/>
            <person name="Pangilinan J.L."/>
            <person name="Lindquist E.A."/>
            <person name="Lucas S."/>
            <person name="Lapidus A."/>
            <person name="Jin M."/>
            <person name="Gunawan C."/>
            <person name="Balan V."/>
            <person name="Dale B.E."/>
            <person name="Jeffries T.W."/>
            <person name="Zinkel R."/>
            <person name="Barry K.W."/>
            <person name="Grigoriev I.V."/>
            <person name="Gasch A.P."/>
        </authorList>
    </citation>
    <scope>NUCLEOTIDE SEQUENCE [LARGE SCALE GENOMIC DNA]</scope>
    <source>
        <strain evidence="3">NRRL Y-27907 / 11-Y1</strain>
    </source>
</reference>
<evidence type="ECO:0000313" key="2">
    <source>
        <dbReference type="EMBL" id="EGW30609.1"/>
    </source>
</evidence>
<dbReference type="GO" id="GO:0043291">
    <property type="term" value="C:RAVE complex"/>
    <property type="evidence" value="ECO:0007669"/>
    <property type="project" value="TreeGrafter"/>
</dbReference>
<dbReference type="eggNOG" id="ENOG502RBKJ">
    <property type="taxonomic scope" value="Eukaryota"/>
</dbReference>
<dbReference type="FunCoup" id="G3AUQ3">
    <property type="interactions" value="70"/>
</dbReference>
<dbReference type="HOGENOM" id="CLU_045567_0_0_1"/>
<dbReference type="AlphaFoldDB" id="G3AUQ3"/>
<accession>G3AUQ3</accession>
<dbReference type="OrthoDB" id="66510at2759"/>
<dbReference type="Pfam" id="PF10259">
    <property type="entry name" value="Rogdi_lz"/>
    <property type="match status" value="1"/>
</dbReference>
<dbReference type="KEGG" id="spaa:SPAPADRAFT_63442"/>
<proteinExistence type="predicted"/>
<dbReference type="Proteomes" id="UP000000709">
    <property type="component" value="Unassembled WGS sequence"/>
</dbReference>
<organism evidence="3">
    <name type="scientific">Spathaspora passalidarum (strain NRRL Y-27907 / 11-Y1)</name>
    <dbReference type="NCBI Taxonomy" id="619300"/>
    <lineage>
        <taxon>Eukaryota</taxon>
        <taxon>Fungi</taxon>
        <taxon>Dikarya</taxon>
        <taxon>Ascomycota</taxon>
        <taxon>Saccharomycotina</taxon>
        <taxon>Pichiomycetes</taxon>
        <taxon>Debaryomycetaceae</taxon>
        <taxon>Spathaspora</taxon>
    </lineage>
</organism>
<dbReference type="STRING" id="619300.G3AUQ3"/>
<dbReference type="RefSeq" id="XP_007377580.1">
    <property type="nucleotide sequence ID" value="XM_007377518.1"/>
</dbReference>
<feature type="region of interest" description="Disordered" evidence="1">
    <location>
        <begin position="270"/>
        <end position="295"/>
    </location>
</feature>
<keyword evidence="3" id="KW-1185">Reference proteome</keyword>
<dbReference type="GeneID" id="18874752"/>
<gene>
    <name evidence="2" type="ORF">SPAPADRAFT_63442</name>
</gene>
<evidence type="ECO:0000313" key="3">
    <source>
        <dbReference type="Proteomes" id="UP000000709"/>
    </source>
</evidence>
<dbReference type="InParanoid" id="G3AUQ3"/>
<dbReference type="PANTHER" id="PTHR13618">
    <property type="entry name" value="LEUCINE ZIPPER CONTAINING TRANSCRIPTION FACTOR LZF1"/>
    <property type="match status" value="1"/>
</dbReference>
<sequence>MTTIAVPDPLSSYITTIQQSQDDKELHWLIAQIISPEFPQIIETLEICRNLLMYNSPQQPDPKNRIERGPAIKLPVSSGKSEVLKGIVVRDGENISQFQVSIHEPHLNKYIHKLNLVKPILLPQIITAKESIEDSIDIINQLLDLFKSEIHEDDERLVRLFINLLEKIQISKTSLQIPIDPNLVFPLNITPPDTFEPELVPSIAIDFYISQAEMCIDLKSLHRVKEKPWGEIEKSTGRSYIDKIRDEMKLPNSQSSIISRTPSIQTYAGSFSSQQVPPKPDPPVETSTHIPPSPPLNVADIEKRLHEMTAAASTTEHTENTSGFNLGKVMSRLQLGPKHDPIDYITKCITYNSMVVMVSKKVEVSSPDPVLVSAFTKLDSVEYLISSYLDCLNKLMN</sequence>
<dbReference type="OMA" id="EERELHW"/>
<dbReference type="EMBL" id="GL996505">
    <property type="protein sequence ID" value="EGW30609.1"/>
    <property type="molecule type" value="Genomic_DNA"/>
</dbReference>